<accession>A0A0F9AEL1</accession>
<dbReference type="AlphaFoldDB" id="A0A0F9AEL1"/>
<organism evidence="1">
    <name type="scientific">marine sediment metagenome</name>
    <dbReference type="NCBI Taxonomy" id="412755"/>
    <lineage>
        <taxon>unclassified sequences</taxon>
        <taxon>metagenomes</taxon>
        <taxon>ecological metagenomes</taxon>
    </lineage>
</organism>
<sequence>SRESVHCLDQNIARLLLQEITFSTRMKADPAQWLAEDNFWNNQKGVATCL</sequence>
<reference evidence="1" key="1">
    <citation type="journal article" date="2015" name="Nature">
        <title>Complex archaea that bridge the gap between prokaryotes and eukaryotes.</title>
        <authorList>
            <person name="Spang A."/>
            <person name="Saw J.H."/>
            <person name="Jorgensen S.L."/>
            <person name="Zaremba-Niedzwiedzka K."/>
            <person name="Martijn J."/>
            <person name="Lind A.E."/>
            <person name="van Eijk R."/>
            <person name="Schleper C."/>
            <person name="Guy L."/>
            <person name="Ettema T.J."/>
        </authorList>
    </citation>
    <scope>NUCLEOTIDE SEQUENCE</scope>
</reference>
<name>A0A0F9AEL1_9ZZZZ</name>
<proteinExistence type="predicted"/>
<dbReference type="EMBL" id="LAZR01058088">
    <property type="protein sequence ID" value="KKK70656.1"/>
    <property type="molecule type" value="Genomic_DNA"/>
</dbReference>
<gene>
    <name evidence="1" type="ORF">LCGC14_2921770</name>
</gene>
<comment type="caution">
    <text evidence="1">The sequence shown here is derived from an EMBL/GenBank/DDBJ whole genome shotgun (WGS) entry which is preliminary data.</text>
</comment>
<protein>
    <submittedName>
        <fullName evidence="1">Uncharacterized protein</fullName>
    </submittedName>
</protein>
<feature type="non-terminal residue" evidence="1">
    <location>
        <position position="1"/>
    </location>
</feature>
<evidence type="ECO:0000313" key="1">
    <source>
        <dbReference type="EMBL" id="KKK70656.1"/>
    </source>
</evidence>